<protein>
    <recommendedName>
        <fullName evidence="8">Coenzyme F420:L-glutamate ligase</fullName>
        <ecNumber evidence="8">6.3.2.31</ecNumber>
        <ecNumber evidence="8">6.3.2.34</ecNumber>
    </recommendedName>
    <alternativeName>
        <fullName evidence="8">Coenzyme F420-0:L-glutamate ligase</fullName>
    </alternativeName>
    <alternativeName>
        <fullName evidence="8">Coenzyme F420-1:gamma-L-glutamate ligase</fullName>
    </alternativeName>
</protein>
<comment type="similarity">
    <text evidence="8">Belongs to the CofE family.</text>
</comment>
<evidence type="ECO:0000256" key="5">
    <source>
        <dbReference type="ARBA" id="ARBA00022958"/>
    </source>
</evidence>
<dbReference type="GO" id="GO:0052618">
    <property type="term" value="F:coenzyme F420-0:L-glutamate ligase activity"/>
    <property type="evidence" value="ECO:0007669"/>
    <property type="project" value="UniProtKB-UniRule"/>
</dbReference>
<dbReference type="Gene3D" id="3.90.1660.10">
    <property type="entry name" value="CofE-like domain"/>
    <property type="match status" value="1"/>
</dbReference>
<evidence type="ECO:0000256" key="4">
    <source>
        <dbReference type="ARBA" id="ARBA00022842"/>
    </source>
</evidence>
<dbReference type="UniPathway" id="UPA00071"/>
<dbReference type="InterPro" id="IPR002847">
    <property type="entry name" value="F420-0_gamma-glut_ligase-dom"/>
</dbReference>
<evidence type="ECO:0000256" key="8">
    <source>
        <dbReference type="HAMAP-Rule" id="MF_01258"/>
    </source>
</evidence>
<keyword evidence="1 8" id="KW-0436">Ligase</keyword>
<dbReference type="PANTHER" id="PTHR47917">
    <property type="match status" value="1"/>
</dbReference>
<dbReference type="HAMAP" id="MF_01258">
    <property type="entry name" value="F420_ligase_CofE"/>
    <property type="match status" value="1"/>
</dbReference>
<comment type="function">
    <text evidence="8">Catalyzes the GTP-dependent successive addition of two or more gamma-linked L-glutamates to the L-lactyl phosphodiester of 7,8-didemethyl-8-hydroxy-5-deazariboflavin (F420-0) to form coenzyme F420-0-glutamyl-glutamate (F420-2) or polyglutamated F420 derivatives.</text>
</comment>
<feature type="binding site" evidence="8">
    <location>
        <position position="144"/>
    </location>
    <ligand>
        <name>a divalent metal cation</name>
        <dbReference type="ChEBI" id="CHEBI:60240"/>
        <label>1</label>
    </ligand>
</feature>
<feature type="binding site" evidence="8">
    <location>
        <begin position="69"/>
        <end position="70"/>
    </location>
    <ligand>
        <name>GTP</name>
        <dbReference type="ChEBI" id="CHEBI:37565"/>
    </ligand>
</feature>
<comment type="subunit">
    <text evidence="8">Homodimer.</text>
</comment>
<organism evidence="10 11">
    <name type="scientific">Haloferax larsenii</name>
    <dbReference type="NCBI Taxonomy" id="302484"/>
    <lineage>
        <taxon>Archaea</taxon>
        <taxon>Methanobacteriati</taxon>
        <taxon>Methanobacteriota</taxon>
        <taxon>Stenosarchaea group</taxon>
        <taxon>Halobacteria</taxon>
        <taxon>Halobacteriales</taxon>
        <taxon>Haloferacaceae</taxon>
        <taxon>Haloferax</taxon>
    </lineage>
</organism>
<comment type="pathway">
    <text evidence="8">Cofactor biosynthesis; coenzyme F420 biosynthesis.</text>
</comment>
<dbReference type="PANTHER" id="PTHR47917:SF1">
    <property type="entry name" value="COENZYME F420:L-GLUTAMATE LIGASE"/>
    <property type="match status" value="1"/>
</dbReference>
<feature type="binding site" evidence="8">
    <location>
        <begin position="236"/>
        <end position="243"/>
    </location>
    <ligand>
        <name>GTP</name>
        <dbReference type="ChEBI" id="CHEBI:37565"/>
    </ligand>
</feature>
<evidence type="ECO:0000313" key="11">
    <source>
        <dbReference type="Proteomes" id="UP000183894"/>
    </source>
</evidence>
<dbReference type="GO" id="GO:0046872">
    <property type="term" value="F:metal ion binding"/>
    <property type="evidence" value="ECO:0007669"/>
    <property type="project" value="UniProtKB-KW"/>
</dbReference>
<keyword evidence="5 8" id="KW-0630">Potassium</keyword>
<comment type="catalytic activity">
    <reaction evidence="8">
        <text>oxidized coenzyme F420-0 + GTP + L-glutamate = oxidized coenzyme F420-1 + GDP + phosphate + H(+)</text>
        <dbReference type="Rhea" id="RHEA:30555"/>
        <dbReference type="ChEBI" id="CHEBI:15378"/>
        <dbReference type="ChEBI" id="CHEBI:29985"/>
        <dbReference type="ChEBI" id="CHEBI:37565"/>
        <dbReference type="ChEBI" id="CHEBI:43474"/>
        <dbReference type="ChEBI" id="CHEBI:58189"/>
        <dbReference type="ChEBI" id="CHEBI:59907"/>
        <dbReference type="ChEBI" id="CHEBI:59920"/>
        <dbReference type="EC" id="6.3.2.31"/>
    </reaction>
</comment>
<feature type="domain" description="Coenzyme F420:L-glutamate ligase-like" evidence="9">
    <location>
        <begin position="40"/>
        <end position="250"/>
    </location>
</feature>
<evidence type="ECO:0000256" key="6">
    <source>
        <dbReference type="ARBA" id="ARBA00023134"/>
    </source>
</evidence>
<feature type="binding site" evidence="8">
    <location>
        <position position="181"/>
    </location>
    <ligand>
        <name>a divalent metal cation</name>
        <dbReference type="ChEBI" id="CHEBI:60240"/>
        <label>2</label>
    </ligand>
</feature>
<dbReference type="AlphaFoldDB" id="A0A1H7MR04"/>
<dbReference type="GO" id="GO:0052619">
    <property type="term" value="F:coenzyme F420-1:gamma-L-glutamate ligase activity"/>
    <property type="evidence" value="ECO:0007669"/>
    <property type="project" value="UniProtKB-UniRule"/>
</dbReference>
<evidence type="ECO:0000256" key="7">
    <source>
        <dbReference type="ARBA" id="ARBA00023211"/>
    </source>
</evidence>
<dbReference type="SUPFAM" id="SSF144010">
    <property type="entry name" value="CofE-like"/>
    <property type="match status" value="1"/>
</dbReference>
<dbReference type="EC" id="6.3.2.31" evidence="8"/>
<dbReference type="EC" id="6.3.2.34" evidence="8"/>
<reference evidence="10 11" key="1">
    <citation type="submission" date="2016-10" db="EMBL/GenBank/DDBJ databases">
        <authorList>
            <person name="de Groot N.N."/>
        </authorList>
    </citation>
    <scope>NUCLEOTIDE SEQUENCE [LARGE SCALE GENOMIC DNA]</scope>
    <source>
        <strain evidence="10 11">CDM_5</strain>
    </source>
</reference>
<feature type="binding site" evidence="8">
    <location>
        <position position="74"/>
    </location>
    <ligand>
        <name>GTP</name>
        <dbReference type="ChEBI" id="CHEBI:37565"/>
    </ligand>
</feature>
<dbReference type="Gene3D" id="3.30.1330.100">
    <property type="entry name" value="CofE-like"/>
    <property type="match status" value="1"/>
</dbReference>
<dbReference type="GO" id="GO:0005525">
    <property type="term" value="F:GTP binding"/>
    <property type="evidence" value="ECO:0007669"/>
    <property type="project" value="UniProtKB-KW"/>
</dbReference>
<proteinExistence type="inferred from homology"/>
<evidence type="ECO:0000256" key="1">
    <source>
        <dbReference type="ARBA" id="ARBA00022598"/>
    </source>
</evidence>
<keyword evidence="7 8" id="KW-0464">Manganese</keyword>
<comment type="cofactor">
    <cofactor evidence="8">
        <name>K(+)</name>
        <dbReference type="ChEBI" id="CHEBI:29103"/>
    </cofactor>
    <text evidence="8">Monovalent cation. The ion could be potassium.</text>
</comment>
<feature type="binding site" evidence="8">
    <location>
        <begin position="40"/>
        <end position="43"/>
    </location>
    <ligand>
        <name>GTP</name>
        <dbReference type="ChEBI" id="CHEBI:37565"/>
    </ligand>
</feature>
<feature type="binding site" evidence="8">
    <location>
        <position position="147"/>
    </location>
    <ligand>
        <name>GTP</name>
        <dbReference type="ChEBI" id="CHEBI:37565"/>
    </ligand>
</feature>
<sequence length="285" mass="31223">MSRVLTCRAVPIPAPFASIPWFFTAVAVPSRMELFAVPDVPEIREGDDLARIIAERVDLRPDDVVCVASTVVSKAEGRFADLDDFPAGPRARELAARLSELTDEEKDPRFAQAVLEESVDLVMTEPFLLTETRFGHVGVNAGIDRSNVPDHDLLLLPKRPSESAERICAGLDAERVIVSDTSGRPFRHGQRGVALGWAGMAPSRDWRGETDRDGRELGVTVESVVDELAAAANLVQGEGDDGTPVVVVRGFEWGDHGESHAHYRDVEGDFVRQALRGWTYDPNTN</sequence>
<keyword evidence="4 8" id="KW-0460">Magnesium</keyword>
<gene>
    <name evidence="8" type="primary">cofE</name>
    <name evidence="10" type="ORF">SAMN04488691_10364</name>
</gene>
<dbReference type="EMBL" id="FOAD01000003">
    <property type="protein sequence ID" value="SEL13756.1"/>
    <property type="molecule type" value="Genomic_DNA"/>
</dbReference>
<keyword evidence="3 8" id="KW-0547">Nucleotide-binding</keyword>
<comment type="catalytic activity">
    <reaction evidence="8">
        <text>oxidized coenzyme F420-1 + GTP + L-glutamate = oxidized coenzyme F420-2 + GDP + phosphate + H(+)</text>
        <dbReference type="Rhea" id="RHEA:30523"/>
        <dbReference type="ChEBI" id="CHEBI:15378"/>
        <dbReference type="ChEBI" id="CHEBI:29985"/>
        <dbReference type="ChEBI" id="CHEBI:37565"/>
        <dbReference type="ChEBI" id="CHEBI:43474"/>
        <dbReference type="ChEBI" id="CHEBI:57922"/>
        <dbReference type="ChEBI" id="CHEBI:58189"/>
        <dbReference type="ChEBI" id="CHEBI:59920"/>
        <dbReference type="EC" id="6.3.2.34"/>
    </reaction>
</comment>
<dbReference type="NCBIfam" id="TIGR01916">
    <property type="entry name" value="F420_cofE"/>
    <property type="match status" value="1"/>
</dbReference>
<keyword evidence="6 8" id="KW-0342">GTP-binding</keyword>
<feature type="binding site" evidence="8">
    <location>
        <position position="180"/>
    </location>
    <ligand>
        <name>a divalent metal cation</name>
        <dbReference type="ChEBI" id="CHEBI:60240"/>
        <label>1</label>
    </ligand>
</feature>
<dbReference type="Proteomes" id="UP000183894">
    <property type="component" value="Unassembled WGS sequence"/>
</dbReference>
<comment type="cofactor">
    <cofactor evidence="8">
        <name>Mg(2+)</name>
        <dbReference type="ChEBI" id="CHEBI:18420"/>
    </cofactor>
    <cofactor evidence="8">
        <name>Mn(2+)</name>
        <dbReference type="ChEBI" id="CHEBI:29035"/>
    </cofactor>
    <text evidence="8">Binds 2 divalent metal cations per subunit. The ions could be magnesium and/or manganese.</text>
</comment>
<evidence type="ECO:0000256" key="3">
    <source>
        <dbReference type="ARBA" id="ARBA00022741"/>
    </source>
</evidence>
<evidence type="ECO:0000256" key="2">
    <source>
        <dbReference type="ARBA" id="ARBA00022723"/>
    </source>
</evidence>
<dbReference type="GO" id="GO:0052645">
    <property type="term" value="P:F420-0 metabolic process"/>
    <property type="evidence" value="ECO:0007669"/>
    <property type="project" value="UniProtKB-UniRule"/>
</dbReference>
<dbReference type="InterPro" id="IPR008225">
    <property type="entry name" value="F420-0_g-glutamyl_ligase"/>
</dbReference>
<accession>A0A1H7MR04</accession>
<feature type="binding site" evidence="8">
    <location>
        <position position="238"/>
    </location>
    <ligand>
        <name>a divalent metal cation</name>
        <dbReference type="ChEBI" id="CHEBI:60240"/>
        <label>2</label>
    </ligand>
</feature>
<name>A0A1H7MR04_HALLR</name>
<dbReference type="NCBIfam" id="NF009809">
    <property type="entry name" value="PRK13293.1"/>
    <property type="match status" value="1"/>
</dbReference>
<dbReference type="InterPro" id="IPR023659">
    <property type="entry name" value="F420_ligase_CofE_arc"/>
</dbReference>
<dbReference type="Pfam" id="PF01996">
    <property type="entry name" value="F420_ligase"/>
    <property type="match status" value="1"/>
</dbReference>
<evidence type="ECO:0000313" key="10">
    <source>
        <dbReference type="EMBL" id="SEL13756.1"/>
    </source>
</evidence>
<evidence type="ECO:0000259" key="9">
    <source>
        <dbReference type="Pfam" id="PF01996"/>
    </source>
</evidence>
<keyword evidence="2 8" id="KW-0479">Metal-binding</keyword>